<dbReference type="InterPro" id="IPR017871">
    <property type="entry name" value="ABC_transporter-like_CS"/>
</dbReference>
<dbReference type="InterPro" id="IPR017911">
    <property type="entry name" value="MacB-like_ATP-bd"/>
</dbReference>
<dbReference type="InterPro" id="IPR027417">
    <property type="entry name" value="P-loop_NTPase"/>
</dbReference>
<keyword evidence="2" id="KW-0813">Transport</keyword>
<dbReference type="AlphaFoldDB" id="A0A0S6U208"/>
<dbReference type="RefSeq" id="WP_051394131.1">
    <property type="nucleotide sequence ID" value="NZ_DF384213.1"/>
</dbReference>
<proteinExistence type="inferred from homology"/>
<evidence type="ECO:0000256" key="3">
    <source>
        <dbReference type="ARBA" id="ARBA00022741"/>
    </source>
</evidence>
<accession>A0A0S6U208</accession>
<dbReference type="PANTHER" id="PTHR42798:SF6">
    <property type="entry name" value="CELL DIVISION ATP-BINDING PROTEIN FTSE"/>
    <property type="match status" value="1"/>
</dbReference>
<dbReference type="Pfam" id="PF00005">
    <property type="entry name" value="ABC_tran"/>
    <property type="match status" value="1"/>
</dbReference>
<evidence type="ECO:0000256" key="2">
    <source>
        <dbReference type="ARBA" id="ARBA00022448"/>
    </source>
</evidence>
<evidence type="ECO:0000313" key="6">
    <source>
        <dbReference type="EMBL" id="GAE01449.1"/>
    </source>
</evidence>
<dbReference type="HOGENOM" id="CLU_000604_1_22_9"/>
<gene>
    <name evidence="6" type="ORF">CBO05C_1139</name>
</gene>
<keyword evidence="4 6" id="KW-0067">ATP-binding</keyword>
<evidence type="ECO:0000256" key="4">
    <source>
        <dbReference type="ARBA" id="ARBA00022840"/>
    </source>
</evidence>
<dbReference type="SUPFAM" id="SSF52540">
    <property type="entry name" value="P-loop containing nucleoside triphosphate hydrolases"/>
    <property type="match status" value="1"/>
</dbReference>
<dbReference type="Gene3D" id="3.40.50.300">
    <property type="entry name" value="P-loop containing nucleotide triphosphate hydrolases"/>
    <property type="match status" value="1"/>
</dbReference>
<dbReference type="Proteomes" id="UP000054164">
    <property type="component" value="Unassembled WGS sequence"/>
</dbReference>
<dbReference type="CDD" id="cd03255">
    <property type="entry name" value="ABC_MJ0796_LolCDE_FtsE"/>
    <property type="match status" value="1"/>
</dbReference>
<dbReference type="PANTHER" id="PTHR42798">
    <property type="entry name" value="LIPOPROTEIN-RELEASING SYSTEM ATP-BINDING PROTEIN LOLD"/>
    <property type="match status" value="1"/>
</dbReference>
<comment type="similarity">
    <text evidence="1">Belongs to the ABC transporter superfamily.</text>
</comment>
<evidence type="ECO:0000256" key="1">
    <source>
        <dbReference type="ARBA" id="ARBA00005417"/>
    </source>
</evidence>
<dbReference type="InterPro" id="IPR003593">
    <property type="entry name" value="AAA+_ATPase"/>
</dbReference>
<dbReference type="GO" id="GO:0005524">
    <property type="term" value="F:ATP binding"/>
    <property type="evidence" value="ECO:0007669"/>
    <property type="project" value="UniProtKB-KW"/>
</dbReference>
<dbReference type="SMART" id="SM00382">
    <property type="entry name" value="AAA"/>
    <property type="match status" value="1"/>
</dbReference>
<reference evidence="6" key="1">
    <citation type="submission" date="2013-10" db="EMBL/GenBank/DDBJ databases">
        <title>Draft genome sequence of Clostridium botulinum type B strain Osaka05.</title>
        <authorList>
            <person name="Sakaguchi Y."/>
            <person name="Hosomi K."/>
            <person name="Uchiyama J."/>
            <person name="Ogura Y."/>
            <person name="Sakaguchi M."/>
            <person name="Kohda T."/>
            <person name="Mukamoto M."/>
            <person name="Misawa N."/>
            <person name="Matsuzaki S."/>
            <person name="Hayashi T."/>
            <person name="Kozaki S."/>
        </authorList>
    </citation>
    <scope>NUCLEOTIDE SEQUENCE</scope>
    <source>
        <strain evidence="6">Osaka05</strain>
    </source>
</reference>
<dbReference type="GO" id="GO:0016887">
    <property type="term" value="F:ATP hydrolysis activity"/>
    <property type="evidence" value="ECO:0007669"/>
    <property type="project" value="InterPro"/>
</dbReference>
<evidence type="ECO:0000259" key="5">
    <source>
        <dbReference type="PROSITE" id="PS50893"/>
    </source>
</evidence>
<dbReference type="InterPro" id="IPR003439">
    <property type="entry name" value="ABC_transporter-like_ATP-bd"/>
</dbReference>
<keyword evidence="3" id="KW-0547">Nucleotide-binding</keyword>
<feature type="domain" description="ABC transporter" evidence="5">
    <location>
        <begin position="2"/>
        <end position="222"/>
    </location>
</feature>
<dbReference type="EMBL" id="DF384213">
    <property type="protein sequence ID" value="GAE01449.1"/>
    <property type="molecule type" value="Genomic_DNA"/>
</dbReference>
<protein>
    <submittedName>
        <fullName evidence="6">Macrolide export ATP-binding/permease protein MacB</fullName>
    </submittedName>
</protein>
<organism evidence="6">
    <name type="scientific">Clostridium botulinum B str. Osaka05</name>
    <dbReference type="NCBI Taxonomy" id="1407017"/>
    <lineage>
        <taxon>Bacteria</taxon>
        <taxon>Bacillati</taxon>
        <taxon>Bacillota</taxon>
        <taxon>Clostridia</taxon>
        <taxon>Eubacteriales</taxon>
        <taxon>Clostridiaceae</taxon>
        <taxon>Clostridium</taxon>
    </lineage>
</organism>
<dbReference type="PROSITE" id="PS50893">
    <property type="entry name" value="ABC_TRANSPORTER_2"/>
    <property type="match status" value="1"/>
</dbReference>
<dbReference type="PROSITE" id="PS00211">
    <property type="entry name" value="ABC_TRANSPORTER_1"/>
    <property type="match status" value="1"/>
</dbReference>
<name>A0A0S6U208_CLOBO</name>
<sequence length="222" mass="24810">MIEMENVYKSFIQGNNEEKVLKNINLKVNKNDFITIMGPSGGGKSTLLYTLALLSEPTSGNILFNNKIVNFKNDREVEKLRRKNIGLVFQNHNLISCLTALENIIIAIDSKETYKEKKEKAEYFLRKVGLYEKRNVISTALSGGEAQRVAVVRALINNPKIIFCDEPTGALDSSNGKKVISLLLNLKKEIGCSLVIVTHDEKIGNLGEKRFLLKDGVINEVV</sequence>